<feature type="non-terminal residue" evidence="1">
    <location>
        <position position="1"/>
    </location>
</feature>
<dbReference type="SMR" id="A0A2J8JT34"/>
<reference evidence="1 2" key="1">
    <citation type="submission" date="2017-12" db="EMBL/GenBank/DDBJ databases">
        <title>High-resolution comparative analysis of great ape genomes.</title>
        <authorList>
            <person name="Pollen A."/>
            <person name="Hastie A."/>
            <person name="Hormozdiari F."/>
            <person name="Dougherty M."/>
            <person name="Liu R."/>
            <person name="Chaisson M."/>
            <person name="Hoppe E."/>
            <person name="Hill C."/>
            <person name="Pang A."/>
            <person name="Hillier L."/>
            <person name="Baker C."/>
            <person name="Armstrong J."/>
            <person name="Shendure J."/>
            <person name="Paten B."/>
            <person name="Wilson R."/>
            <person name="Chao H."/>
            <person name="Schneider V."/>
            <person name="Ventura M."/>
            <person name="Kronenberg Z."/>
            <person name="Murali S."/>
            <person name="Gordon D."/>
            <person name="Cantsilieris S."/>
            <person name="Munson K."/>
            <person name="Nelson B."/>
            <person name="Raja A."/>
            <person name="Underwood J."/>
            <person name="Diekhans M."/>
            <person name="Fiddes I."/>
            <person name="Haussler D."/>
            <person name="Eichler E."/>
        </authorList>
    </citation>
    <scope>NUCLEOTIDE SEQUENCE [LARGE SCALE GENOMIC DNA]</scope>
    <source>
        <strain evidence="1">Yerkes chimp pedigree #C0471</strain>
    </source>
</reference>
<accession>A0A2J8JT34</accession>
<evidence type="ECO:0000313" key="2">
    <source>
        <dbReference type="Proteomes" id="UP000236370"/>
    </source>
</evidence>
<sequence length="44" mass="4827">AATETLAEVPEHVLRGLPEEVRLFPSAVDKTRIGVLPKFGMDVH</sequence>
<proteinExistence type="predicted"/>
<dbReference type="Proteomes" id="UP000236370">
    <property type="component" value="Unassembled WGS sequence"/>
</dbReference>
<comment type="caution">
    <text evidence="1">The sequence shown here is derived from an EMBL/GenBank/DDBJ whole genome shotgun (WGS) entry which is preliminary data.</text>
</comment>
<dbReference type="AlphaFoldDB" id="A0A2J8JT34"/>
<protein>
    <submittedName>
        <fullName evidence="1">PRDM2 isoform 8</fullName>
    </submittedName>
</protein>
<organism evidence="1 2">
    <name type="scientific">Pan troglodytes</name>
    <name type="common">Chimpanzee</name>
    <dbReference type="NCBI Taxonomy" id="9598"/>
    <lineage>
        <taxon>Eukaryota</taxon>
        <taxon>Metazoa</taxon>
        <taxon>Chordata</taxon>
        <taxon>Craniata</taxon>
        <taxon>Vertebrata</taxon>
        <taxon>Euteleostomi</taxon>
        <taxon>Mammalia</taxon>
        <taxon>Eutheria</taxon>
        <taxon>Euarchontoglires</taxon>
        <taxon>Primates</taxon>
        <taxon>Haplorrhini</taxon>
        <taxon>Catarrhini</taxon>
        <taxon>Hominidae</taxon>
        <taxon>Pan</taxon>
    </lineage>
</organism>
<dbReference type="EMBL" id="NBAG03000427">
    <property type="protein sequence ID" value="PNI25930.1"/>
    <property type="molecule type" value="Genomic_DNA"/>
</dbReference>
<evidence type="ECO:0000313" key="1">
    <source>
        <dbReference type="EMBL" id="PNI25930.1"/>
    </source>
</evidence>
<name>A0A2J8JT34_PANTR</name>
<gene>
    <name evidence="1" type="ORF">CK820_G0044784</name>
</gene>